<accession>A0ABV9TDB3</accession>
<keyword evidence="1" id="KW-0472">Membrane</keyword>
<keyword evidence="1" id="KW-0812">Transmembrane</keyword>
<keyword evidence="1" id="KW-1133">Transmembrane helix</keyword>
<evidence type="ECO:0000256" key="1">
    <source>
        <dbReference type="SAM" id="Phobius"/>
    </source>
</evidence>
<sequence length="73" mass="7509">MNKLVPSLALMLLGLTVTAALVAGIVTRAILVDETGSDGHILFVECLGLAAGLALILRGLMSTFISATRQSQA</sequence>
<proteinExistence type="predicted"/>
<name>A0ABV9TDB3_9MICC</name>
<organism evidence="2 3">
    <name type="scientific">Kocuria oceani</name>
    <dbReference type="NCBI Taxonomy" id="988827"/>
    <lineage>
        <taxon>Bacteria</taxon>
        <taxon>Bacillati</taxon>
        <taxon>Actinomycetota</taxon>
        <taxon>Actinomycetes</taxon>
        <taxon>Micrococcales</taxon>
        <taxon>Micrococcaceae</taxon>
        <taxon>Kocuria</taxon>
    </lineage>
</organism>
<dbReference type="RefSeq" id="WP_277551274.1">
    <property type="nucleotide sequence ID" value="NZ_JARAMH010000008.1"/>
</dbReference>
<evidence type="ECO:0000313" key="2">
    <source>
        <dbReference type="EMBL" id="MFC4901952.1"/>
    </source>
</evidence>
<comment type="caution">
    <text evidence="2">The sequence shown here is derived from an EMBL/GenBank/DDBJ whole genome shotgun (WGS) entry which is preliminary data.</text>
</comment>
<keyword evidence="3" id="KW-1185">Reference proteome</keyword>
<evidence type="ECO:0000313" key="3">
    <source>
        <dbReference type="Proteomes" id="UP001595797"/>
    </source>
</evidence>
<dbReference type="EMBL" id="JBHSIW010000002">
    <property type="protein sequence ID" value="MFC4901952.1"/>
    <property type="molecule type" value="Genomic_DNA"/>
</dbReference>
<evidence type="ECO:0008006" key="4">
    <source>
        <dbReference type="Google" id="ProtNLM"/>
    </source>
</evidence>
<reference evidence="3" key="1">
    <citation type="journal article" date="2019" name="Int. J. Syst. Evol. Microbiol.">
        <title>The Global Catalogue of Microorganisms (GCM) 10K type strain sequencing project: providing services to taxonomists for standard genome sequencing and annotation.</title>
        <authorList>
            <consortium name="The Broad Institute Genomics Platform"/>
            <consortium name="The Broad Institute Genome Sequencing Center for Infectious Disease"/>
            <person name="Wu L."/>
            <person name="Ma J."/>
        </authorList>
    </citation>
    <scope>NUCLEOTIDE SEQUENCE [LARGE SCALE GENOMIC DNA]</scope>
    <source>
        <strain evidence="3">CGMCC 4.6946</strain>
    </source>
</reference>
<dbReference type="Proteomes" id="UP001595797">
    <property type="component" value="Unassembled WGS sequence"/>
</dbReference>
<protein>
    <recommendedName>
        <fullName evidence="4">Chemotaxis protein</fullName>
    </recommendedName>
</protein>
<feature type="transmembrane region" description="Helical" evidence="1">
    <location>
        <begin position="40"/>
        <end position="61"/>
    </location>
</feature>
<gene>
    <name evidence="2" type="ORF">ACFPCS_00025</name>
</gene>